<feature type="domain" description="Cep192-like" evidence="4">
    <location>
        <begin position="2432"/>
        <end position="2552"/>
    </location>
</feature>
<evidence type="ECO:0000259" key="6">
    <source>
        <dbReference type="Pfam" id="PF22067"/>
    </source>
</evidence>
<feature type="compositionally biased region" description="Gly residues" evidence="1">
    <location>
        <begin position="804"/>
        <end position="813"/>
    </location>
</feature>
<dbReference type="GO" id="GO:0019901">
    <property type="term" value="F:protein kinase binding"/>
    <property type="evidence" value="ECO:0007669"/>
    <property type="project" value="TreeGrafter"/>
</dbReference>
<evidence type="ECO:0000259" key="3">
    <source>
        <dbReference type="Pfam" id="PF22064"/>
    </source>
</evidence>
<feature type="region of interest" description="Disordered" evidence="1">
    <location>
        <begin position="747"/>
        <end position="819"/>
    </location>
</feature>
<dbReference type="InterPro" id="IPR057662">
    <property type="entry name" value="CEP192_Aurora-A_bind"/>
</dbReference>
<feature type="compositionally biased region" description="Polar residues" evidence="1">
    <location>
        <begin position="1061"/>
        <end position="1119"/>
    </location>
</feature>
<dbReference type="GeneID" id="114843016"/>
<dbReference type="InterPro" id="IPR054092">
    <property type="entry name" value="Cep192-like_D6"/>
</dbReference>
<dbReference type="GO" id="GO:0051298">
    <property type="term" value="P:centrosome duplication"/>
    <property type="evidence" value="ECO:0007669"/>
    <property type="project" value="InterPro"/>
</dbReference>
<dbReference type="RefSeq" id="XP_055359185.1">
    <property type="nucleotide sequence ID" value="XM_055503210.1"/>
</dbReference>
<feature type="region of interest" description="Disordered" evidence="1">
    <location>
        <begin position="1000"/>
        <end position="1141"/>
    </location>
</feature>
<feature type="region of interest" description="Disordered" evidence="1">
    <location>
        <begin position="946"/>
        <end position="981"/>
    </location>
</feature>
<dbReference type="Pfam" id="PF22065">
    <property type="entry name" value="Cep192_D7"/>
    <property type="match status" value="1"/>
</dbReference>
<dbReference type="CDD" id="cd21856">
    <property type="entry name" value="Plk4BD_Cep192"/>
    <property type="match status" value="1"/>
</dbReference>
<feature type="region of interest" description="Disordered" evidence="1">
    <location>
        <begin position="867"/>
        <end position="886"/>
    </location>
</feature>
<dbReference type="Pfam" id="PF22073">
    <property type="entry name" value="Cep192_D4"/>
    <property type="match status" value="1"/>
</dbReference>
<feature type="domain" description="Cep192-like" evidence="9">
    <location>
        <begin position="2284"/>
        <end position="2384"/>
    </location>
</feature>
<feature type="compositionally biased region" description="Polar residues" evidence="1">
    <location>
        <begin position="316"/>
        <end position="332"/>
    </location>
</feature>
<name>A0A9W2XC98_BETSP</name>
<feature type="compositionally biased region" description="Low complexity" evidence="1">
    <location>
        <begin position="1156"/>
        <end position="1178"/>
    </location>
</feature>
<dbReference type="InterPro" id="IPR057665">
    <property type="entry name" value="CEP192_PLK4_bind"/>
</dbReference>
<dbReference type="Pfam" id="PF22067">
    <property type="entry name" value="Cep192_D3"/>
    <property type="match status" value="1"/>
</dbReference>
<dbReference type="Proteomes" id="UP000515150">
    <property type="component" value="Chromosome 16"/>
</dbReference>
<feature type="region of interest" description="Disordered" evidence="1">
    <location>
        <begin position="2574"/>
        <end position="2594"/>
    </location>
</feature>
<feature type="domain" description="Cep192-like" evidence="8">
    <location>
        <begin position="2042"/>
        <end position="2219"/>
    </location>
</feature>
<dbReference type="PANTHER" id="PTHR16029">
    <property type="entry name" value="CENTROSOMAL PROTEIN OF 192 KDA"/>
    <property type="match status" value="1"/>
</dbReference>
<feature type="compositionally biased region" description="Polar residues" evidence="1">
    <location>
        <begin position="946"/>
        <end position="975"/>
    </location>
</feature>
<feature type="domain" description="Cep192-like" evidence="2">
    <location>
        <begin position="1517"/>
        <end position="1637"/>
    </location>
</feature>
<sequence>MADSFYKLEDEAFPSFLCKSMDSTSGRTTLGNVTLGSGPGLPVAASTVAKIRPASDNRGDPVEASYVEGKEVQPANTQSSVAEQKFALSFKDDMDNADDFIAAHRLSNMLVKINLDESASQNYDSLLGLPPTQTGSGHGRPTELGTDLSTGLLTFAKFGHKDEDAKSFPATAVEDSVQSEGMDSDHFSGSNSSFLANEQLMCVDSINSDITDDDIDLNNLPDDELELYFNKLVPPAMQRGQVEGQEIPAAIRGLPATFDDLSNSSAAEPELYRYQFIDDYNQEHFQMPDVRLAATGMDSCPASDEDTDDELESARKNSSATRMRLLPSTSRQLVGENNRPSFRPGLEGGSSDDESLSGRGGPSASGIEHRRSAEGQVINPPVAGDGGGGDGSSGSEESGNDGGVSTIPLPTANVQTTYDVLRGLGIVGSSAEGEDENGDLNLEGHGKNSVSRHIEMGDRVAPVGTGKDSSSVGASLGTPVNRSMILDHQERLMLLQECDDVDDEVDEPDGARPSLDLRRGSCRNVTAAEDSGNTSEDDKYPLSTSLEPKYFSQSFTQDQEDSDDGWNHCPDNMELEFQQGATHSVVYQDEQGQWVTDLAYYSLFKKEVDEKTSEEPGHFEMEDFVPANDALEKIVKDQEEFEKEHQFMQEEKIEPASSNCTFQSDTSWKVPSSSHILMRASQVSSEFQRDNQSYLRLSLGEFFSQRSEALGRLGCTDDVDAVKRPSFGYIITSPEKREPFALIHPSEFSATDSSPHSETMELRETDKTLNPEDLDKTLEAPGEKMSQNGNTDLEHCEENVQGSTLGGNSGGSFPGSSLGNQSCISPDNNSHLMLSISTIASAIADASISTDPSQLAQMIMELSKKRKARKQSAPLGPAVTSKEEHVFSQPDQDFMLDTMQRSACSGELSAFDMEKYLKKTDMSDSSDPSVAHTTFDLTGWADNLSRSSHAGNSKDQGSSTHQVTTEIKKMPTSTQNEDKGEIALNTSSSKLSISNISLAAHRNESRRSSIPIKSTSSARRLVGSVQSSKSPPDINATSSSNTCSSSRRTASDNEVKPEQINLRSSNNMSSFNNQTGDKASSNLPRTSSSQTKVSSALTQKMRSTGPQSQDIPINSTGKKSSSRDMPSPQPPPDPPCEQPKGFSEMCAEETLYNFRPSTSPLTHSSPSQTSIPSAHSVASPPPSGRALANKCPSPDTSPQSTCSSPSLSRLTYISVNDGAVIPTPERQKSNCSMALSTTIIRFSPTPPVESDTQPNPNALALAKNLDQVQPLHSKSLDPLPAQQCKSLEPSCSAPALSCSRSQSECNYFCPRDKSSDFSAGCRAHQPLSESNVKQLSKVDSGYCSNLNIQQTAAPQNPQQWGASSSVPSSVYAGGLGIPASYSAEGLHYVPMPSFKPQCAGLIARQEDVPSVLSGHPLFSSQLAQPYLASEAPLHPSAFHAAAGNGVYTVPSTGIPNNNLTMRNLHPALRPVGMSGAPVSHHPPRPHHIQQDFEMMGKLYNPYGAEPLLAGGLEELKGQVVVPEELRFPHACCIGIASQTSLSIFNPSERWQQVSITATNMAIDGEKVESFPYQCLIVKNKTIIGPKSTEEQKVLFIPPQPGVYQCVLSVCSWPASAETEVAARANVFIKKVLLVAIAENPVIEVEVGKSGCLEFGDLPGGSTKCLPLKLINRTHATVPIRLVISANATAWPCFTFSKHPIAITAEGTKQAGHTTPAPSSSVVNHVMHASYEENSEGFIIWVHFKAPQKYTGFSAGELVSADEYNARVDIEVDSPGPSHVIRSIPLRARSGIARVHAPKDLQTVSLSAPPGKCSQQALPLKNAGNIDVQLNLKTTHGVDCFSVTPSELFLTVGEEQEIFVSFKALYNKKCRESLLTILVLPSGPQYEVTLKGEVASEESGKSAIPSTAAFAHSVANDVPPILSNKQFVAWGGVTLGRAVQQKLVLRNNSTSITQQLRLLIRGQDQDCFQLQSMFSPEERLTRHGELSIRPKEDVTVHLLFAPTRVACMLAKLEIKQSGARPSQPGVKFTIPLSGYGGTSNIILEEQRKQTDGYVATLTDIAVGHVSKVCLCVRNTGSRAAFIKAVAFSDMQRRSALEARVISLAPSQFILKERTQEVITVLMKSTQREQGLCKLGSAVLATICLFCGDEVSRQQYRRLLQSKPGASSKVLSENSLLKNIDFNEKFLGEENITETYDLPLRPNEAHIFYANMSKVVVSLLGSAKSEERDPTEKSLSSSTHCLETDGGLTNGNVSLDVLPVKGPQGPALRVTEASVKAPQQLQKQSESWTIHPEQLVLPAPTISGAVNTSQIQIRNNTCRELNFDLSWPAHCLTITPQHGVIEPQCHLQILISPNPSLATKPSILPWSGQIYVECDGQQKFIKVQIRQDLALDVSAAPADKSLSALPPQAATPVLPVVRPTARPSELLQTPHTSQAIVEINNKTIVFPNTPSGENSEAHLQVQNGQVEVRWYLSSFAPPYVKGVDNTEDVYRATYTAFRCSKVSGTLGAHEKMEVPITFLPRDRGDYAQFWDLECHPVSDPQQKTRIRFQLCGTGSKSGPVAGPQEGDCSLVKTEPTVKTRKRPDASGVKSSQEEGVRRGVYSPQDLYTFPATRVGETSTLKVNIRNNSSNLHELTFVNPTEPFHIKHSKYTLRSQHYLKLPVQFKPCTAGRHNGLLLIQSETSGSLVIQLTGEASP</sequence>
<dbReference type="InterPro" id="IPR054091">
    <property type="entry name" value="Cep192-like_D5"/>
</dbReference>
<dbReference type="InterPro" id="IPR039103">
    <property type="entry name" value="Spd-2/CEP192"/>
</dbReference>
<dbReference type="Pfam" id="PF25765">
    <property type="entry name" value="PLK4_bind_CEP192"/>
    <property type="match status" value="1"/>
</dbReference>
<dbReference type="RefSeq" id="XP_055359186.1">
    <property type="nucleotide sequence ID" value="XM_055503211.1"/>
</dbReference>
<evidence type="ECO:0000259" key="8">
    <source>
        <dbReference type="Pfam" id="PF22074"/>
    </source>
</evidence>
<evidence type="ECO:0000313" key="11">
    <source>
        <dbReference type="RefSeq" id="XP_055359185.1"/>
    </source>
</evidence>
<dbReference type="Gene3D" id="2.60.40.10">
    <property type="entry name" value="Immunoglobulins"/>
    <property type="match status" value="3"/>
</dbReference>
<evidence type="ECO:0000259" key="7">
    <source>
        <dbReference type="Pfam" id="PF22073"/>
    </source>
</evidence>
<evidence type="ECO:0000259" key="2">
    <source>
        <dbReference type="Pfam" id="PF22060"/>
    </source>
</evidence>
<feature type="domain" description="Cep192/Spd-2-like" evidence="7">
    <location>
        <begin position="1918"/>
        <end position="2036"/>
    </location>
</feature>
<dbReference type="GO" id="GO:0071539">
    <property type="term" value="P:protein localization to centrosome"/>
    <property type="evidence" value="ECO:0007669"/>
    <property type="project" value="InterPro"/>
</dbReference>
<evidence type="ECO:0000256" key="1">
    <source>
        <dbReference type="SAM" id="MobiDB-lite"/>
    </source>
</evidence>
<feature type="domain" description="Cep192-like" evidence="6">
    <location>
        <begin position="1795"/>
        <end position="1893"/>
    </location>
</feature>
<reference evidence="11 12" key="1">
    <citation type="submission" date="2025-04" db="UniProtKB">
        <authorList>
            <consortium name="RefSeq"/>
        </authorList>
    </citation>
    <scope>IDENTIFICATION</scope>
</reference>
<dbReference type="PANTHER" id="PTHR16029:SF11">
    <property type="entry name" value="CENTROSOMAL PROTEIN OF 192 KDA"/>
    <property type="match status" value="1"/>
</dbReference>
<dbReference type="GO" id="GO:0005737">
    <property type="term" value="C:cytoplasm"/>
    <property type="evidence" value="ECO:0007669"/>
    <property type="project" value="TreeGrafter"/>
</dbReference>
<accession>A0A9W2XC98</accession>
<dbReference type="Pfam" id="PF22076">
    <property type="entry name" value="Cep192_D6"/>
    <property type="match status" value="1"/>
</dbReference>
<dbReference type="InterPro" id="IPR054087">
    <property type="entry name" value="Cep192-like_D7"/>
</dbReference>
<gene>
    <name evidence="11 12" type="primary">cep192</name>
</gene>
<feature type="region of interest" description="Disordered" evidence="1">
    <location>
        <begin position="296"/>
        <end position="411"/>
    </location>
</feature>
<feature type="compositionally biased region" description="Low complexity" evidence="1">
    <location>
        <begin position="1035"/>
        <end position="1048"/>
    </location>
</feature>
<dbReference type="InterPro" id="IPR054090">
    <property type="entry name" value="Cep192_Spd-2-like_dom"/>
</dbReference>
<protein>
    <submittedName>
        <fullName evidence="11 12">Centrosomal protein of 192 kDa isoform X1</fullName>
    </submittedName>
</protein>
<dbReference type="Pfam" id="PF22060">
    <property type="entry name" value="Cep192_D1"/>
    <property type="match status" value="1"/>
</dbReference>
<feature type="compositionally biased region" description="Low complexity" evidence="1">
    <location>
        <begin position="1191"/>
        <end position="1206"/>
    </location>
</feature>
<evidence type="ECO:0000259" key="4">
    <source>
        <dbReference type="Pfam" id="PF22065"/>
    </source>
</evidence>
<proteinExistence type="predicted"/>
<dbReference type="Pfam" id="PF22064">
    <property type="entry name" value="Cep192_D2"/>
    <property type="match status" value="1"/>
</dbReference>
<dbReference type="Pfam" id="PF22066">
    <property type="entry name" value="Cep192_D8"/>
    <property type="match status" value="1"/>
</dbReference>
<feature type="domain" description="Cep192-like" evidence="3">
    <location>
        <begin position="1639"/>
        <end position="1792"/>
    </location>
</feature>
<dbReference type="InterPro" id="IPR054085">
    <property type="entry name" value="Cep192-like_D1"/>
</dbReference>
<evidence type="ECO:0000313" key="12">
    <source>
        <dbReference type="RefSeq" id="XP_055359186.1"/>
    </source>
</evidence>
<dbReference type="GO" id="GO:0090307">
    <property type="term" value="P:mitotic spindle assembly"/>
    <property type="evidence" value="ECO:0007669"/>
    <property type="project" value="TreeGrafter"/>
</dbReference>
<dbReference type="InterPro" id="IPR054088">
    <property type="entry name" value="Cep192-like_D8"/>
</dbReference>
<evidence type="ECO:0000259" key="5">
    <source>
        <dbReference type="Pfam" id="PF22066"/>
    </source>
</evidence>
<dbReference type="InterPro" id="IPR054089">
    <property type="entry name" value="Cep192-like_D3"/>
</dbReference>
<dbReference type="InterPro" id="IPR054086">
    <property type="entry name" value="Cep192-like_D2"/>
</dbReference>
<evidence type="ECO:0000259" key="9">
    <source>
        <dbReference type="Pfam" id="PF22076"/>
    </source>
</evidence>
<feature type="domain" description="Cep192-like" evidence="5">
    <location>
        <begin position="2594"/>
        <end position="2692"/>
    </location>
</feature>
<dbReference type="Pfam" id="PF25763">
    <property type="entry name" value="Aurora-A_bind_CEP192"/>
    <property type="match status" value="1"/>
</dbReference>
<organism evidence="10 11">
    <name type="scientific">Betta splendens</name>
    <name type="common">Siamese fighting fish</name>
    <dbReference type="NCBI Taxonomy" id="158456"/>
    <lineage>
        <taxon>Eukaryota</taxon>
        <taxon>Metazoa</taxon>
        <taxon>Chordata</taxon>
        <taxon>Craniata</taxon>
        <taxon>Vertebrata</taxon>
        <taxon>Euteleostomi</taxon>
        <taxon>Actinopterygii</taxon>
        <taxon>Neopterygii</taxon>
        <taxon>Teleostei</taxon>
        <taxon>Neoteleostei</taxon>
        <taxon>Acanthomorphata</taxon>
        <taxon>Anabantaria</taxon>
        <taxon>Anabantiformes</taxon>
        <taxon>Anabantoidei</taxon>
        <taxon>Osphronemidae</taxon>
        <taxon>Betta</taxon>
    </lineage>
</organism>
<keyword evidence="10" id="KW-1185">Reference proteome</keyword>
<dbReference type="Pfam" id="PF22074">
    <property type="entry name" value="Cep192_D5"/>
    <property type="match status" value="1"/>
</dbReference>
<feature type="compositionally biased region" description="Basic and acidic residues" evidence="1">
    <location>
        <begin position="758"/>
        <end position="782"/>
    </location>
</feature>
<feature type="compositionally biased region" description="Polar residues" evidence="1">
    <location>
        <begin position="1011"/>
        <end position="1030"/>
    </location>
</feature>
<feature type="compositionally biased region" description="Pro residues" evidence="1">
    <location>
        <begin position="1127"/>
        <end position="1137"/>
    </location>
</feature>
<dbReference type="InterPro" id="IPR013783">
    <property type="entry name" value="Ig-like_fold"/>
</dbReference>
<evidence type="ECO:0000313" key="10">
    <source>
        <dbReference type="Proteomes" id="UP000515150"/>
    </source>
</evidence>
<feature type="region of interest" description="Disordered" evidence="1">
    <location>
        <begin position="1155"/>
        <end position="1206"/>
    </location>
</feature>
<dbReference type="CTD" id="55125"/>
<dbReference type="GO" id="GO:0000242">
    <property type="term" value="C:pericentriolar material"/>
    <property type="evidence" value="ECO:0007669"/>
    <property type="project" value="TreeGrafter"/>
</dbReference>
<dbReference type="OrthoDB" id="67059at2759"/>
<dbReference type="GO" id="GO:0090222">
    <property type="term" value="P:centrosome-templated microtubule nucleation"/>
    <property type="evidence" value="ECO:0007669"/>
    <property type="project" value="InterPro"/>
</dbReference>
<feature type="compositionally biased region" description="Polar residues" evidence="1">
    <location>
        <begin position="748"/>
        <end position="757"/>
    </location>
</feature>
<dbReference type="GO" id="GO:0005814">
    <property type="term" value="C:centriole"/>
    <property type="evidence" value="ECO:0007669"/>
    <property type="project" value="TreeGrafter"/>
</dbReference>